<dbReference type="RefSeq" id="WP_276265749.1">
    <property type="nucleotide sequence ID" value="NZ_JARJLM010000302.1"/>
</dbReference>
<comment type="caution">
    <text evidence="1">The sequence shown here is derived from an EMBL/GenBank/DDBJ whole genome shotgun (WGS) entry which is preliminary data.</text>
</comment>
<dbReference type="EMBL" id="JARJLM010000302">
    <property type="protein sequence ID" value="MDF3834759.1"/>
    <property type="molecule type" value="Genomic_DNA"/>
</dbReference>
<keyword evidence="2" id="KW-1185">Reference proteome</keyword>
<evidence type="ECO:0000313" key="1">
    <source>
        <dbReference type="EMBL" id="MDF3834759.1"/>
    </source>
</evidence>
<organism evidence="1 2">
    <name type="scientific">Cupriavidus basilensis</name>
    <dbReference type="NCBI Taxonomy" id="68895"/>
    <lineage>
        <taxon>Bacteria</taxon>
        <taxon>Pseudomonadati</taxon>
        <taxon>Pseudomonadota</taxon>
        <taxon>Betaproteobacteria</taxon>
        <taxon>Burkholderiales</taxon>
        <taxon>Burkholderiaceae</taxon>
        <taxon>Cupriavidus</taxon>
    </lineage>
</organism>
<evidence type="ECO:0000313" key="2">
    <source>
        <dbReference type="Proteomes" id="UP001216674"/>
    </source>
</evidence>
<protein>
    <recommendedName>
        <fullName evidence="3">Transposase</fullName>
    </recommendedName>
</protein>
<gene>
    <name evidence="1" type="ORF">P3W85_17595</name>
</gene>
<sequence>MSTPGFFRSRLDSMIDLRYPLAVLATRMPWAQIEASLAPRCQVLPGLRCAAFTAR</sequence>
<dbReference type="Proteomes" id="UP001216674">
    <property type="component" value="Unassembled WGS sequence"/>
</dbReference>
<reference evidence="1 2" key="1">
    <citation type="submission" date="2023-03" db="EMBL/GenBank/DDBJ databases">
        <title>Draft assemblies of triclosan tolerant bacteria isolated from returned activated sludge.</title>
        <authorList>
            <person name="Van Hamelsveld S."/>
        </authorList>
    </citation>
    <scope>NUCLEOTIDE SEQUENCE [LARGE SCALE GENOMIC DNA]</scope>
    <source>
        <strain evidence="1 2">GW210010_S58</strain>
    </source>
</reference>
<proteinExistence type="predicted"/>
<accession>A0ABT6AQM9</accession>
<name>A0ABT6AQM9_9BURK</name>
<evidence type="ECO:0008006" key="3">
    <source>
        <dbReference type="Google" id="ProtNLM"/>
    </source>
</evidence>